<sequence length="464" mass="51128">MDSGAVKREPDIGEAVSPAKRRRKGGEEKRRKGRRALKEEHEVESSAPEPAAEDLERSMRRVTFADEDSEPGSLADSQRDVLDELELPSPTPMDTDEPPNSQVAPAMWSKSIKSREVRVMEFRIDSPVARCLDVVAHRTMGPYVLERDRCLTRRIVVNGDMGADRLYAGVDAFRTRSNKRLLPWPSTDLQRYLNRAPADILHPMGIGVLENPCTTHVALEEPGAEWETHELDVGAEDLEDRAGEGAQGPPSDEIDISDPLANGGIGLVIRRRRDSEESPTANSGEAVEFLTKNQLLYPGLQEPRYSRVPLPDEFTDPSRTPVLAPCLGPLVDMTRVQVLNQILRQKSPWAMPLSKFVSCTVAEEAVAGMARTWAAVNECLRISQRRGREPIVAGMAGTQWIAVLNAALSAGLPPEAVARAYYRLEKLCDVIAGGKLVTTSMVLISCNHSLDYRRLARGTGAVED</sequence>
<evidence type="ECO:0000313" key="3">
    <source>
        <dbReference type="Proteomes" id="UP001143981"/>
    </source>
</evidence>
<proteinExistence type="predicted"/>
<dbReference type="Proteomes" id="UP001143981">
    <property type="component" value="Unassembled WGS sequence"/>
</dbReference>
<name>A0A9W8CZ91_9FUNG</name>
<dbReference type="AlphaFoldDB" id="A0A9W8CZ91"/>
<feature type="compositionally biased region" description="Basic and acidic residues" evidence="1">
    <location>
        <begin position="1"/>
        <end position="11"/>
    </location>
</feature>
<dbReference type="OrthoDB" id="5591498at2759"/>
<protein>
    <submittedName>
        <fullName evidence="2">Uncharacterized protein</fullName>
    </submittedName>
</protein>
<comment type="caution">
    <text evidence="2">The sequence shown here is derived from an EMBL/GenBank/DDBJ whole genome shotgun (WGS) entry which is preliminary data.</text>
</comment>
<accession>A0A9W8CZ91</accession>
<feature type="region of interest" description="Disordered" evidence="1">
    <location>
        <begin position="1"/>
        <end position="109"/>
    </location>
</feature>
<feature type="compositionally biased region" description="Basic and acidic residues" evidence="1">
    <location>
        <begin position="25"/>
        <end position="44"/>
    </location>
</feature>
<gene>
    <name evidence="2" type="ORF">LPJ61_001784</name>
</gene>
<evidence type="ECO:0000313" key="2">
    <source>
        <dbReference type="EMBL" id="KAJ1732965.1"/>
    </source>
</evidence>
<evidence type="ECO:0000256" key="1">
    <source>
        <dbReference type="SAM" id="MobiDB-lite"/>
    </source>
</evidence>
<dbReference type="EMBL" id="JANBOI010000179">
    <property type="protein sequence ID" value="KAJ1732965.1"/>
    <property type="molecule type" value="Genomic_DNA"/>
</dbReference>
<keyword evidence="3" id="KW-1185">Reference proteome</keyword>
<reference evidence="2" key="1">
    <citation type="submission" date="2022-07" db="EMBL/GenBank/DDBJ databases">
        <title>Phylogenomic reconstructions and comparative analyses of Kickxellomycotina fungi.</title>
        <authorList>
            <person name="Reynolds N.K."/>
            <person name="Stajich J.E."/>
            <person name="Barry K."/>
            <person name="Grigoriev I.V."/>
            <person name="Crous P."/>
            <person name="Smith M.E."/>
        </authorList>
    </citation>
    <scope>NUCLEOTIDE SEQUENCE</scope>
    <source>
        <strain evidence="2">BCRC 34381</strain>
    </source>
</reference>
<organism evidence="2 3">
    <name type="scientific">Coemansia biformis</name>
    <dbReference type="NCBI Taxonomy" id="1286918"/>
    <lineage>
        <taxon>Eukaryota</taxon>
        <taxon>Fungi</taxon>
        <taxon>Fungi incertae sedis</taxon>
        <taxon>Zoopagomycota</taxon>
        <taxon>Kickxellomycotina</taxon>
        <taxon>Kickxellomycetes</taxon>
        <taxon>Kickxellales</taxon>
        <taxon>Kickxellaceae</taxon>
        <taxon>Coemansia</taxon>
    </lineage>
</organism>
<feature type="region of interest" description="Disordered" evidence="1">
    <location>
        <begin position="240"/>
        <end position="260"/>
    </location>
</feature>